<organism evidence="2 3">
    <name type="scientific">Synaphobranchus kaupii</name>
    <name type="common">Kaup's arrowtooth eel</name>
    <dbReference type="NCBI Taxonomy" id="118154"/>
    <lineage>
        <taxon>Eukaryota</taxon>
        <taxon>Metazoa</taxon>
        <taxon>Chordata</taxon>
        <taxon>Craniata</taxon>
        <taxon>Vertebrata</taxon>
        <taxon>Euteleostomi</taxon>
        <taxon>Actinopterygii</taxon>
        <taxon>Neopterygii</taxon>
        <taxon>Teleostei</taxon>
        <taxon>Anguilliformes</taxon>
        <taxon>Synaphobranchidae</taxon>
        <taxon>Synaphobranchus</taxon>
    </lineage>
</organism>
<protein>
    <submittedName>
        <fullName evidence="2">Uncharacterized protein</fullName>
    </submittedName>
</protein>
<name>A0A9Q1J5S8_SYNKA</name>
<dbReference type="Proteomes" id="UP001152622">
    <property type="component" value="Chromosome 3"/>
</dbReference>
<evidence type="ECO:0000313" key="2">
    <source>
        <dbReference type="EMBL" id="KAJ8370605.1"/>
    </source>
</evidence>
<reference evidence="2" key="1">
    <citation type="journal article" date="2023" name="Science">
        <title>Genome structures resolve the early diversification of teleost fishes.</title>
        <authorList>
            <person name="Parey E."/>
            <person name="Louis A."/>
            <person name="Montfort J."/>
            <person name="Bouchez O."/>
            <person name="Roques C."/>
            <person name="Iampietro C."/>
            <person name="Lluch J."/>
            <person name="Castinel A."/>
            <person name="Donnadieu C."/>
            <person name="Desvignes T."/>
            <person name="Floi Bucao C."/>
            <person name="Jouanno E."/>
            <person name="Wen M."/>
            <person name="Mejri S."/>
            <person name="Dirks R."/>
            <person name="Jansen H."/>
            <person name="Henkel C."/>
            <person name="Chen W.J."/>
            <person name="Zahm M."/>
            <person name="Cabau C."/>
            <person name="Klopp C."/>
            <person name="Thompson A.W."/>
            <person name="Robinson-Rechavi M."/>
            <person name="Braasch I."/>
            <person name="Lecointre G."/>
            <person name="Bobe J."/>
            <person name="Postlethwait J.H."/>
            <person name="Berthelot C."/>
            <person name="Roest Crollius H."/>
            <person name="Guiguen Y."/>
        </authorList>
    </citation>
    <scope>NUCLEOTIDE SEQUENCE</scope>
    <source>
        <strain evidence="2">WJC10195</strain>
    </source>
</reference>
<evidence type="ECO:0000313" key="3">
    <source>
        <dbReference type="Proteomes" id="UP001152622"/>
    </source>
</evidence>
<dbReference type="AlphaFoldDB" id="A0A9Q1J5S8"/>
<feature type="region of interest" description="Disordered" evidence="1">
    <location>
        <begin position="1"/>
        <end position="72"/>
    </location>
</feature>
<accession>A0A9Q1J5S8</accession>
<sequence length="107" mass="11350">MPTAAGRDGRSVGVLGPEVESGGSGDDPLPEAWPSVSLPELTESRSSSQPRQRQEAGGPDRSAEQTESWLADSSTHAAAEFACYCWQRWRAIGSPAPCMQPCRGSAF</sequence>
<comment type="caution">
    <text evidence="2">The sequence shown here is derived from an EMBL/GenBank/DDBJ whole genome shotgun (WGS) entry which is preliminary data.</text>
</comment>
<proteinExistence type="predicted"/>
<keyword evidence="3" id="KW-1185">Reference proteome</keyword>
<dbReference type="EMBL" id="JAINUF010000003">
    <property type="protein sequence ID" value="KAJ8370605.1"/>
    <property type="molecule type" value="Genomic_DNA"/>
</dbReference>
<evidence type="ECO:0000256" key="1">
    <source>
        <dbReference type="SAM" id="MobiDB-lite"/>
    </source>
</evidence>
<gene>
    <name evidence="2" type="ORF">SKAU_G00106330</name>
</gene>